<accession>A0ABT7NAK9</accession>
<sequence>MLRPHLLAALCLSASFLTGCGGSDVAASSSSPPSTASNAPATVTTPGAPETPQADPAAVNEGAPGPRVLLVVVDGISYDTLRQKLAAPELLDASHMLGSMRIAPAFTGGRNGTLTAQRTTFAPGWASLMTGVWVDRHGVAYDSDDQRIDTTRAPSMFTVLHASQPAMKSGVVVSSPLDLALLASDVASGAITSAADCSGESTCVTEKASVLVSTGYQFTVAQYSAPAAAALTDGPGSGGYAQAVADTLAQIGQLTSTVARRQAIDADEDWLVILTTSAGMDAFGTASGVQATPNRTIFIAGNKTLPGLPGVEGATPEDESQLQVLAAATDIAPTVLRQLGVQTKPADYGFAGMALQSSTELRQLGAMAGADKRSIELAWTLVGNDTDVQVFRDGQPLAALPAGTTHYTDALDEAADGDYTHRYTVAAGEAASALTAQIAYVKPTPLAPTLANGLEVYYPLDSLPALDAKGGSTLTPWAADADGATQVDDGFVSPWKAHALRIDSRLRGADGKGGYRLQMNHDVTTDSALGAFTLGFWVRSDESCSQGTSFGGTLLANKNYDSGSNAGLAIGIFGNCELRFVLGSGSARAENKGARLSAGQWAYVAMVVDRSAKTMKSFTLDPVLGTQTGSVALTDAIIAKIGGLGTGLAINEDATALYYQRNAAKAPPGALDFNEFAVWNRALTSAEITSIFKSGQPLSVLQP</sequence>
<evidence type="ECO:0000256" key="1">
    <source>
        <dbReference type="SAM" id="MobiDB-lite"/>
    </source>
</evidence>
<organism evidence="3 4">
    <name type="scientific">Variovorax dokdonensis</name>
    <dbReference type="NCBI Taxonomy" id="344883"/>
    <lineage>
        <taxon>Bacteria</taxon>
        <taxon>Pseudomonadati</taxon>
        <taxon>Pseudomonadota</taxon>
        <taxon>Betaproteobacteria</taxon>
        <taxon>Burkholderiales</taxon>
        <taxon>Comamonadaceae</taxon>
        <taxon>Variovorax</taxon>
    </lineage>
</organism>
<dbReference type="Gene3D" id="3.40.720.10">
    <property type="entry name" value="Alkaline Phosphatase, subunit A"/>
    <property type="match status" value="1"/>
</dbReference>
<dbReference type="Gene3D" id="2.60.40.10">
    <property type="entry name" value="Immunoglobulins"/>
    <property type="match status" value="1"/>
</dbReference>
<evidence type="ECO:0008006" key="5">
    <source>
        <dbReference type="Google" id="ProtNLM"/>
    </source>
</evidence>
<dbReference type="InterPro" id="IPR013783">
    <property type="entry name" value="Ig-like_fold"/>
</dbReference>
<evidence type="ECO:0000313" key="4">
    <source>
        <dbReference type="Proteomes" id="UP001174908"/>
    </source>
</evidence>
<feature type="compositionally biased region" description="Low complexity" evidence="1">
    <location>
        <begin position="26"/>
        <end position="46"/>
    </location>
</feature>
<dbReference type="EMBL" id="JASZYV010000002">
    <property type="protein sequence ID" value="MDM0044986.1"/>
    <property type="molecule type" value="Genomic_DNA"/>
</dbReference>
<evidence type="ECO:0000313" key="3">
    <source>
        <dbReference type="EMBL" id="MDM0044986.1"/>
    </source>
</evidence>
<dbReference type="InterPro" id="IPR017850">
    <property type="entry name" value="Alkaline_phosphatase_core_sf"/>
</dbReference>
<gene>
    <name evidence="3" type="ORF">QTH91_10855</name>
</gene>
<dbReference type="RefSeq" id="WP_286660094.1">
    <property type="nucleotide sequence ID" value="NZ_JASZYV010000002.1"/>
</dbReference>
<keyword evidence="4" id="KW-1185">Reference proteome</keyword>
<keyword evidence="2" id="KW-0732">Signal</keyword>
<name>A0ABT7NAK9_9BURK</name>
<dbReference type="Pfam" id="PF13385">
    <property type="entry name" value="Laminin_G_3"/>
    <property type="match status" value="1"/>
</dbReference>
<feature type="signal peptide" evidence="2">
    <location>
        <begin position="1"/>
        <end position="19"/>
    </location>
</feature>
<feature type="region of interest" description="Disordered" evidence="1">
    <location>
        <begin position="24"/>
        <end position="61"/>
    </location>
</feature>
<protein>
    <recommendedName>
        <fullName evidence="5">Concanavalin A-like lectin/glucanases superfamily protein</fullName>
    </recommendedName>
</protein>
<dbReference type="PROSITE" id="PS51257">
    <property type="entry name" value="PROKAR_LIPOPROTEIN"/>
    <property type="match status" value="1"/>
</dbReference>
<comment type="caution">
    <text evidence="3">The sequence shown here is derived from an EMBL/GenBank/DDBJ whole genome shotgun (WGS) entry which is preliminary data.</text>
</comment>
<dbReference type="SUPFAM" id="SSF49899">
    <property type="entry name" value="Concanavalin A-like lectins/glucanases"/>
    <property type="match status" value="1"/>
</dbReference>
<reference evidence="3" key="1">
    <citation type="submission" date="2023-06" db="EMBL/GenBank/DDBJ databases">
        <authorList>
            <person name="Jiang Y."/>
            <person name="Liu Q."/>
        </authorList>
    </citation>
    <scope>NUCLEOTIDE SEQUENCE</scope>
    <source>
        <strain evidence="3">CGMCC 1.12089</strain>
    </source>
</reference>
<dbReference type="Gene3D" id="2.60.120.200">
    <property type="match status" value="1"/>
</dbReference>
<dbReference type="Proteomes" id="UP001174908">
    <property type="component" value="Unassembled WGS sequence"/>
</dbReference>
<feature type="chain" id="PRO_5046863286" description="Concanavalin A-like lectin/glucanases superfamily protein" evidence="2">
    <location>
        <begin position="20"/>
        <end position="703"/>
    </location>
</feature>
<dbReference type="SUPFAM" id="SSF53649">
    <property type="entry name" value="Alkaline phosphatase-like"/>
    <property type="match status" value="1"/>
</dbReference>
<evidence type="ECO:0000256" key="2">
    <source>
        <dbReference type="SAM" id="SignalP"/>
    </source>
</evidence>
<dbReference type="InterPro" id="IPR013320">
    <property type="entry name" value="ConA-like_dom_sf"/>
</dbReference>
<proteinExistence type="predicted"/>